<proteinExistence type="predicted"/>
<evidence type="ECO:0008006" key="3">
    <source>
        <dbReference type="Google" id="ProtNLM"/>
    </source>
</evidence>
<keyword evidence="2" id="KW-1185">Reference proteome</keyword>
<accession>A0ABV3SEW2</accession>
<dbReference type="Proteomes" id="UP001556692">
    <property type="component" value="Unassembled WGS sequence"/>
</dbReference>
<dbReference type="RefSeq" id="WP_367952067.1">
    <property type="nucleotide sequence ID" value="NZ_JBDPGJ010000001.1"/>
</dbReference>
<dbReference type="EMBL" id="JBDPGJ010000001">
    <property type="protein sequence ID" value="MEX0404165.1"/>
    <property type="molecule type" value="Genomic_DNA"/>
</dbReference>
<reference evidence="1 2" key="1">
    <citation type="submission" date="2024-05" db="EMBL/GenBank/DDBJ databases">
        <authorList>
            <person name="Jiang F."/>
        </authorList>
    </citation>
    <scope>NUCLEOTIDE SEQUENCE [LARGE SCALE GENOMIC DNA]</scope>
    <source>
        <strain evidence="1 2">LZ166</strain>
    </source>
</reference>
<evidence type="ECO:0000313" key="1">
    <source>
        <dbReference type="EMBL" id="MEX0404165.1"/>
    </source>
</evidence>
<protein>
    <recommendedName>
        <fullName evidence="3">Flagellar FliJ protein</fullName>
    </recommendedName>
</protein>
<name>A0ABV3SEW2_9HYPH</name>
<sequence length="129" mass="14540">MTQRTDRLKRLLRVQNKLTAMHELRRAGLLGQANAADAEAAEIAARKEGVGSLSGLFPDLYERGITRAMEKRDAFVKAAAEEAGKIARENVRKDRIEQDFHDSRRGDERKAEELNGLEAVERLITPRKT</sequence>
<evidence type="ECO:0000313" key="2">
    <source>
        <dbReference type="Proteomes" id="UP001556692"/>
    </source>
</evidence>
<organism evidence="1 2">
    <name type="scientific">Aquibium pacificus</name>
    <dbReference type="NCBI Taxonomy" id="3153579"/>
    <lineage>
        <taxon>Bacteria</taxon>
        <taxon>Pseudomonadati</taxon>
        <taxon>Pseudomonadota</taxon>
        <taxon>Alphaproteobacteria</taxon>
        <taxon>Hyphomicrobiales</taxon>
        <taxon>Phyllobacteriaceae</taxon>
        <taxon>Aquibium</taxon>
    </lineage>
</organism>
<gene>
    <name evidence="1" type="ORF">ABGN05_00655</name>
</gene>
<comment type="caution">
    <text evidence="1">The sequence shown here is derived from an EMBL/GenBank/DDBJ whole genome shotgun (WGS) entry which is preliminary data.</text>
</comment>